<dbReference type="GO" id="GO:0043190">
    <property type="term" value="C:ATP-binding cassette (ABC) transporter complex"/>
    <property type="evidence" value="ECO:0007669"/>
    <property type="project" value="InterPro"/>
</dbReference>
<dbReference type="PANTHER" id="PTHR30188:SF4">
    <property type="entry name" value="PROTEIN TRIGALACTOSYLDIACYLGLYCEROL 1, CHLOROPLASTIC"/>
    <property type="match status" value="1"/>
</dbReference>
<evidence type="ECO:0000256" key="1">
    <source>
        <dbReference type="ARBA" id="ARBA00004141"/>
    </source>
</evidence>
<reference evidence="8" key="1">
    <citation type="journal article" date="2019" name="Mol. Phylogenet. Evol.">
        <title>Morphological evolution and classification of the red algal order Ceramiales inferred using plastid phylogenomics.</title>
        <authorList>
            <person name="Diaz-Tapia P."/>
            <person name="Pasella M.M."/>
            <person name="Verbruggen H."/>
            <person name="Maggs C.A."/>
        </authorList>
    </citation>
    <scope>NUCLEOTIDE SEQUENCE</scope>
    <source>
        <strain evidence="8">PD2928_3</strain>
    </source>
</reference>
<evidence type="ECO:0000256" key="6">
    <source>
        <dbReference type="ARBA" id="ARBA00023136"/>
    </source>
</evidence>
<feature type="transmembrane region" description="Helical" evidence="7">
    <location>
        <begin position="66"/>
        <end position="84"/>
    </location>
</feature>
<gene>
    <name evidence="8" type="primary">ycf63</name>
</gene>
<keyword evidence="8" id="KW-0934">Plastid</keyword>
<keyword evidence="4 7" id="KW-0812">Transmembrane</keyword>
<keyword evidence="3" id="KW-0813">Transport</keyword>
<feature type="transmembrane region" description="Helical" evidence="7">
    <location>
        <begin position="223"/>
        <end position="245"/>
    </location>
</feature>
<evidence type="ECO:0000256" key="2">
    <source>
        <dbReference type="ARBA" id="ARBA00007556"/>
    </source>
</evidence>
<feature type="transmembrane region" description="Helical" evidence="7">
    <location>
        <begin position="136"/>
        <end position="166"/>
    </location>
</feature>
<proteinExistence type="inferred from homology"/>
<reference evidence="8" key="2">
    <citation type="submission" date="2019-04" db="EMBL/GenBank/DDBJ databases">
        <authorList>
            <person name="Pasella M."/>
        </authorList>
    </citation>
    <scope>NUCLEOTIDE SEQUENCE</scope>
    <source>
        <strain evidence="8">PD2928_3</strain>
    </source>
</reference>
<feature type="transmembrane region" description="Helical" evidence="7">
    <location>
        <begin position="38"/>
        <end position="60"/>
    </location>
</feature>
<dbReference type="AlphaFoldDB" id="A0A4D6WVJ1"/>
<dbReference type="Pfam" id="PF02405">
    <property type="entry name" value="MlaE"/>
    <property type="match status" value="1"/>
</dbReference>
<keyword evidence="5 7" id="KW-1133">Transmembrane helix</keyword>
<evidence type="ECO:0000313" key="8">
    <source>
        <dbReference type="EMBL" id="QCI05605.1"/>
    </source>
</evidence>
<protein>
    <recommendedName>
        <fullName evidence="9">ABC transporter permease</fullName>
    </recommendedName>
</protein>
<dbReference type="NCBIfam" id="TIGR00056">
    <property type="entry name" value="MlaE family lipid ABC transporter permease subunit"/>
    <property type="match status" value="1"/>
</dbReference>
<feature type="transmembrane region" description="Helical" evidence="7">
    <location>
        <begin position="194"/>
        <end position="211"/>
    </location>
</feature>
<organism evidence="8">
    <name type="scientific">Cryptopleura ramosa</name>
    <dbReference type="NCBI Taxonomy" id="131094"/>
    <lineage>
        <taxon>Eukaryota</taxon>
        <taxon>Rhodophyta</taxon>
        <taxon>Florideophyceae</taxon>
        <taxon>Rhodymeniophycidae</taxon>
        <taxon>Ceramiales</taxon>
        <taxon>Delesseriaceae</taxon>
        <taxon>Cryptopleura</taxon>
    </lineage>
</organism>
<evidence type="ECO:0008006" key="9">
    <source>
        <dbReference type="Google" id="ProtNLM"/>
    </source>
</evidence>
<keyword evidence="6 7" id="KW-0472">Membrane</keyword>
<comment type="similarity">
    <text evidence="2 7">Belongs to the MlaE permease family.</text>
</comment>
<geneLocation type="plastid" evidence="8"/>
<comment type="subcellular location">
    <subcellularLocation>
        <location evidence="1">Membrane</location>
        <topology evidence="1">Multi-pass membrane protein</topology>
    </subcellularLocation>
</comment>
<evidence type="ECO:0000256" key="5">
    <source>
        <dbReference type="ARBA" id="ARBA00022989"/>
    </source>
</evidence>
<sequence>MFKFLKKKFLIFQLDSNFFNKKNSINLSLSNLLNQMQIVGPGSISIIVTSAFFIGLVFSLQIIKEFVYLNAVSLVGSVLTISFLRELSPVLTSIILIGKVGSYFTSELATMKVTEQVDALYILGINPIYYLVIPRIIALVFILPILNFVSFVTSLFSSAFICLILYNIDPKIFFTSVFCILSVVDIMKSSLKTLIFGFFISIISCICGLTTKGGAKGVGLSTTSSVVTSLLSVFILDFILSYYMFNKLDSLLKIL</sequence>
<evidence type="ECO:0000256" key="3">
    <source>
        <dbReference type="ARBA" id="ARBA00022448"/>
    </source>
</evidence>
<dbReference type="PANTHER" id="PTHR30188">
    <property type="entry name" value="ABC TRANSPORTER PERMEASE PROTEIN-RELATED"/>
    <property type="match status" value="1"/>
</dbReference>
<dbReference type="EMBL" id="MK814635">
    <property type="protein sequence ID" value="QCI05605.1"/>
    <property type="molecule type" value="Genomic_DNA"/>
</dbReference>
<dbReference type="InterPro" id="IPR030802">
    <property type="entry name" value="Permease_MalE"/>
</dbReference>
<accession>A0A4D6WVJ1</accession>
<name>A0A4D6WVJ1_9FLOR</name>
<evidence type="ECO:0000256" key="4">
    <source>
        <dbReference type="ARBA" id="ARBA00022692"/>
    </source>
</evidence>
<evidence type="ECO:0000256" key="7">
    <source>
        <dbReference type="RuleBase" id="RU362044"/>
    </source>
</evidence>
<dbReference type="GO" id="GO:0005548">
    <property type="term" value="F:phospholipid transporter activity"/>
    <property type="evidence" value="ECO:0007669"/>
    <property type="project" value="TreeGrafter"/>
</dbReference>
<dbReference type="InterPro" id="IPR003453">
    <property type="entry name" value="ABC_MlaE_roteobac"/>
</dbReference>